<feature type="domain" description="Glycosyltransferase 2-like" evidence="3">
    <location>
        <begin position="189"/>
        <end position="307"/>
    </location>
</feature>
<keyword evidence="1" id="KW-0472">Membrane</keyword>
<evidence type="ECO:0000256" key="1">
    <source>
        <dbReference type="SAM" id="Phobius"/>
    </source>
</evidence>
<dbReference type="PANTHER" id="PTHR43179">
    <property type="entry name" value="RHAMNOSYLTRANSFERASE WBBL"/>
    <property type="match status" value="1"/>
</dbReference>
<keyword evidence="1" id="KW-1133">Transmembrane helix</keyword>
<dbReference type="SUPFAM" id="SSF53448">
    <property type="entry name" value="Nucleotide-diphospho-sugar transferases"/>
    <property type="match status" value="1"/>
</dbReference>
<reference evidence="4" key="1">
    <citation type="journal article" date="2020" name="Biotechnol. Biofuels">
        <title>New insights from the biogas microbiome by comprehensive genome-resolved metagenomics of nearly 1600 species originating from multiple anaerobic digesters.</title>
        <authorList>
            <person name="Campanaro S."/>
            <person name="Treu L."/>
            <person name="Rodriguez-R L.M."/>
            <person name="Kovalovszki A."/>
            <person name="Ziels R.M."/>
            <person name="Maus I."/>
            <person name="Zhu X."/>
            <person name="Kougias P.G."/>
            <person name="Basile A."/>
            <person name="Luo G."/>
            <person name="Schluter A."/>
            <person name="Konstantinidis K.T."/>
            <person name="Angelidaki I."/>
        </authorList>
    </citation>
    <scope>NUCLEOTIDE SEQUENCE</scope>
    <source>
        <strain evidence="4">AS06rmzACSIP_7</strain>
    </source>
</reference>
<evidence type="ECO:0000259" key="2">
    <source>
        <dbReference type="Pfam" id="PF00535"/>
    </source>
</evidence>
<dbReference type="InterPro" id="IPR001173">
    <property type="entry name" value="Glyco_trans_2-like"/>
</dbReference>
<keyword evidence="1" id="KW-0812">Transmembrane</keyword>
<accession>A0A971M6H4</accession>
<dbReference type="Proteomes" id="UP000777265">
    <property type="component" value="Unassembled WGS sequence"/>
</dbReference>
<dbReference type="Pfam" id="PF00535">
    <property type="entry name" value="Glycos_transf_2"/>
    <property type="match status" value="1"/>
</dbReference>
<name>A0A971M6H4_9BACT</name>
<feature type="transmembrane region" description="Helical" evidence="1">
    <location>
        <begin position="283"/>
        <end position="304"/>
    </location>
</feature>
<gene>
    <name evidence="4" type="ORF">GXY80_11315</name>
</gene>
<dbReference type="PANTHER" id="PTHR43179:SF7">
    <property type="entry name" value="RHAMNOSYLTRANSFERASE WBBL"/>
    <property type="match status" value="1"/>
</dbReference>
<evidence type="ECO:0000313" key="5">
    <source>
        <dbReference type="Proteomes" id="UP000777265"/>
    </source>
</evidence>
<protein>
    <submittedName>
        <fullName evidence="4">Glycosyltransferase family 2 protein</fullName>
    </submittedName>
</protein>
<organism evidence="4 5">
    <name type="scientific">Syntrophorhabdus aromaticivorans</name>
    <dbReference type="NCBI Taxonomy" id="328301"/>
    <lineage>
        <taxon>Bacteria</taxon>
        <taxon>Pseudomonadati</taxon>
        <taxon>Thermodesulfobacteriota</taxon>
        <taxon>Syntrophorhabdia</taxon>
        <taxon>Syntrophorhabdales</taxon>
        <taxon>Syntrophorhabdaceae</taxon>
        <taxon>Syntrophorhabdus</taxon>
    </lineage>
</organism>
<evidence type="ECO:0000313" key="4">
    <source>
        <dbReference type="EMBL" id="NLW36051.1"/>
    </source>
</evidence>
<comment type="caution">
    <text evidence="4">The sequence shown here is derived from an EMBL/GenBank/DDBJ whole genome shotgun (WGS) entry which is preliminary data.</text>
</comment>
<evidence type="ECO:0000259" key="3">
    <source>
        <dbReference type="Pfam" id="PF13632"/>
    </source>
</evidence>
<dbReference type="AlphaFoldDB" id="A0A971M6H4"/>
<feature type="domain" description="Glycosyltransferase 2-like" evidence="2">
    <location>
        <begin position="3"/>
        <end position="136"/>
    </location>
</feature>
<proteinExistence type="predicted"/>
<dbReference type="InterPro" id="IPR029044">
    <property type="entry name" value="Nucleotide-diphossugar_trans"/>
</dbReference>
<dbReference type="CDD" id="cd04186">
    <property type="entry name" value="GT_2_like_c"/>
    <property type="match status" value="1"/>
</dbReference>
<reference evidence="4" key="2">
    <citation type="submission" date="2020-01" db="EMBL/GenBank/DDBJ databases">
        <authorList>
            <person name="Campanaro S."/>
        </authorList>
    </citation>
    <scope>NUCLEOTIDE SEQUENCE</scope>
    <source>
        <strain evidence="4">AS06rmzACSIP_7</strain>
    </source>
</reference>
<dbReference type="Gene3D" id="3.90.550.10">
    <property type="entry name" value="Spore Coat Polysaccharide Biosynthesis Protein SpsA, Chain A"/>
    <property type="match status" value="1"/>
</dbReference>
<dbReference type="EMBL" id="JAAYEE010000207">
    <property type="protein sequence ID" value="NLW36051.1"/>
    <property type="molecule type" value="Genomic_DNA"/>
</dbReference>
<dbReference type="Pfam" id="PF13632">
    <property type="entry name" value="Glyco_trans_2_3"/>
    <property type="match status" value="1"/>
</dbReference>
<sequence length="340" mass="38363">MLSVVIITRNTKELVANLLESIRKDHALEPFLREVILVDNGSSDGTDTMVGERFPWVSLLRNTENRGFAAAANAGILQSAGEYVLLLNSDTLLIEGEIVKMLEFMTANKDVGICGPQLVHGNMTPQRSYAHIPSLLFEIVPRSFLEFALPARFSTKGPGHGGHAFTQYSGGGRRLLDSGGETAPMPRDVPSLIGAAIMGRRETLDSVGGFDERFFFFLEETDLCLRIKEKGARVVFFPQSSVIHLQGKTVRRNWVRGRIQYNISLYKFIRKNRPILYYRAFQAVRVGKCLFMILLLSVLPFLLVREKTRRTYLYYLDLFLWHLRTCPDDAGLLASFPGQR</sequence>